<sequence>MESAVIFISKPPRKNVKKYSGQ</sequence>
<reference evidence="1" key="2">
    <citation type="journal article" date="2015" name="Data Brief">
        <title>Shoot transcriptome of the giant reed, Arundo donax.</title>
        <authorList>
            <person name="Barrero R.A."/>
            <person name="Guerrero F.D."/>
            <person name="Moolhuijzen P."/>
            <person name="Goolsby J.A."/>
            <person name="Tidwell J."/>
            <person name="Bellgard S.E."/>
            <person name="Bellgard M.I."/>
        </authorList>
    </citation>
    <scope>NUCLEOTIDE SEQUENCE</scope>
    <source>
        <tissue evidence="1">Shoot tissue taken approximately 20 cm above the soil surface</tissue>
    </source>
</reference>
<organism evidence="1">
    <name type="scientific">Arundo donax</name>
    <name type="common">Giant reed</name>
    <name type="synonym">Donax arundinaceus</name>
    <dbReference type="NCBI Taxonomy" id="35708"/>
    <lineage>
        <taxon>Eukaryota</taxon>
        <taxon>Viridiplantae</taxon>
        <taxon>Streptophyta</taxon>
        <taxon>Embryophyta</taxon>
        <taxon>Tracheophyta</taxon>
        <taxon>Spermatophyta</taxon>
        <taxon>Magnoliopsida</taxon>
        <taxon>Liliopsida</taxon>
        <taxon>Poales</taxon>
        <taxon>Poaceae</taxon>
        <taxon>PACMAD clade</taxon>
        <taxon>Arundinoideae</taxon>
        <taxon>Arundineae</taxon>
        <taxon>Arundo</taxon>
    </lineage>
</organism>
<evidence type="ECO:0000313" key="1">
    <source>
        <dbReference type="EMBL" id="JAE13155.1"/>
    </source>
</evidence>
<dbReference type="AlphaFoldDB" id="A0A0A9FJJ0"/>
<name>A0A0A9FJJ0_ARUDO</name>
<dbReference type="EMBL" id="GBRH01184741">
    <property type="protein sequence ID" value="JAE13155.1"/>
    <property type="molecule type" value="Transcribed_RNA"/>
</dbReference>
<accession>A0A0A9FJJ0</accession>
<proteinExistence type="predicted"/>
<reference evidence="1" key="1">
    <citation type="submission" date="2014-09" db="EMBL/GenBank/DDBJ databases">
        <authorList>
            <person name="Magalhaes I.L.F."/>
            <person name="Oliveira U."/>
            <person name="Santos F.R."/>
            <person name="Vidigal T.H.D.A."/>
            <person name="Brescovit A.D."/>
            <person name="Santos A.J."/>
        </authorList>
    </citation>
    <scope>NUCLEOTIDE SEQUENCE</scope>
    <source>
        <tissue evidence="1">Shoot tissue taken approximately 20 cm above the soil surface</tissue>
    </source>
</reference>
<protein>
    <submittedName>
        <fullName evidence="1">Uncharacterized protein</fullName>
    </submittedName>
</protein>